<dbReference type="InterPro" id="IPR042098">
    <property type="entry name" value="TauD-like_sf"/>
</dbReference>
<sequence length="286" mass="31918">MSDDTVIDASWDAAYLDSRRDQWSLELSDEDRRLLWADAPAGGRRATDRVRERLHAFVLDSTRAFGFAHVRNLAAPGPTGEREIVAGLSALLREWGRIVPQNTRGDLAQVLRDRDGDGATELGFHCDACDLLVLLCLQPAVHGGGNTRLASARRVYDTIERERPAALDHLCEPWTFDRSDRGGRVSVTPIFFTQPDGTLGCHYQPRTVRASAERHGGPLTAPQRQALDLLDEVLHRPQTAFDLRLAAGELLVVRNSRALHGRSPFTDQVGPRSRRMLRFWIDEEAA</sequence>
<name>A0ABW1F442_9ACTN</name>
<dbReference type="GO" id="GO:0051213">
    <property type="term" value="F:dioxygenase activity"/>
    <property type="evidence" value="ECO:0007669"/>
    <property type="project" value="UniProtKB-KW"/>
</dbReference>
<evidence type="ECO:0000256" key="1">
    <source>
        <dbReference type="ARBA" id="ARBA00001954"/>
    </source>
</evidence>
<evidence type="ECO:0000313" key="6">
    <source>
        <dbReference type="EMBL" id="MFC5888971.1"/>
    </source>
</evidence>
<dbReference type="Gene3D" id="3.60.130.10">
    <property type="entry name" value="Clavaminate synthase-like"/>
    <property type="match status" value="1"/>
</dbReference>
<evidence type="ECO:0000259" key="5">
    <source>
        <dbReference type="Pfam" id="PF02668"/>
    </source>
</evidence>
<evidence type="ECO:0000256" key="2">
    <source>
        <dbReference type="ARBA" id="ARBA00023002"/>
    </source>
</evidence>
<dbReference type="PANTHER" id="PTHR10696:SF56">
    <property type="entry name" value="TAUD_TFDA-LIKE DOMAIN-CONTAINING PROTEIN"/>
    <property type="match status" value="1"/>
</dbReference>
<keyword evidence="6" id="KW-0223">Dioxygenase</keyword>
<dbReference type="Proteomes" id="UP001596067">
    <property type="component" value="Unassembled WGS sequence"/>
</dbReference>
<dbReference type="InterPro" id="IPR050411">
    <property type="entry name" value="AlphaKG_dependent_hydroxylases"/>
</dbReference>
<evidence type="ECO:0000256" key="3">
    <source>
        <dbReference type="ARBA" id="ARBA00023004"/>
    </source>
</evidence>
<organism evidence="6 7">
    <name type="scientific">Kitasatospora aburaviensis</name>
    <dbReference type="NCBI Taxonomy" id="67265"/>
    <lineage>
        <taxon>Bacteria</taxon>
        <taxon>Bacillati</taxon>
        <taxon>Actinomycetota</taxon>
        <taxon>Actinomycetes</taxon>
        <taxon>Kitasatosporales</taxon>
        <taxon>Streptomycetaceae</taxon>
        <taxon>Kitasatospora</taxon>
    </lineage>
</organism>
<proteinExistence type="predicted"/>
<comment type="caution">
    <text evidence="6">The sequence shown here is derived from an EMBL/GenBank/DDBJ whole genome shotgun (WGS) entry which is preliminary data.</text>
</comment>
<accession>A0ABW1F442</accession>
<dbReference type="Pfam" id="PF02668">
    <property type="entry name" value="TauD"/>
    <property type="match status" value="1"/>
</dbReference>
<dbReference type="SUPFAM" id="SSF51197">
    <property type="entry name" value="Clavaminate synthase-like"/>
    <property type="match status" value="1"/>
</dbReference>
<dbReference type="InterPro" id="IPR003819">
    <property type="entry name" value="TauD/TfdA-like"/>
</dbReference>
<keyword evidence="2" id="KW-0560">Oxidoreductase</keyword>
<dbReference type="EMBL" id="JBHSOD010000048">
    <property type="protein sequence ID" value="MFC5888971.1"/>
    <property type="molecule type" value="Genomic_DNA"/>
</dbReference>
<gene>
    <name evidence="6" type="ORF">ACFP0N_28780</name>
</gene>
<protein>
    <submittedName>
        <fullName evidence="6">TauD/TfdA family dioxygenase</fullName>
    </submittedName>
</protein>
<keyword evidence="3" id="KW-0408">Iron</keyword>
<evidence type="ECO:0000256" key="4">
    <source>
        <dbReference type="ARBA" id="ARBA00023194"/>
    </source>
</evidence>
<dbReference type="RefSeq" id="WP_313766926.1">
    <property type="nucleotide sequence ID" value="NZ_BAAAVH010000063.1"/>
</dbReference>
<feature type="domain" description="TauD/TfdA-like" evidence="5">
    <location>
        <begin position="59"/>
        <end position="280"/>
    </location>
</feature>
<evidence type="ECO:0000313" key="7">
    <source>
        <dbReference type="Proteomes" id="UP001596067"/>
    </source>
</evidence>
<reference evidence="7" key="1">
    <citation type="journal article" date="2019" name="Int. J. Syst. Evol. Microbiol.">
        <title>The Global Catalogue of Microorganisms (GCM) 10K type strain sequencing project: providing services to taxonomists for standard genome sequencing and annotation.</title>
        <authorList>
            <consortium name="The Broad Institute Genomics Platform"/>
            <consortium name="The Broad Institute Genome Sequencing Center for Infectious Disease"/>
            <person name="Wu L."/>
            <person name="Ma J."/>
        </authorList>
    </citation>
    <scope>NUCLEOTIDE SEQUENCE [LARGE SCALE GENOMIC DNA]</scope>
    <source>
        <strain evidence="7">CGMCC 4.1469</strain>
    </source>
</reference>
<keyword evidence="4" id="KW-0045">Antibiotic biosynthesis</keyword>
<dbReference type="PANTHER" id="PTHR10696">
    <property type="entry name" value="GAMMA-BUTYROBETAINE HYDROXYLASE-RELATED"/>
    <property type="match status" value="1"/>
</dbReference>
<comment type="cofactor">
    <cofactor evidence="1">
        <name>Fe(2+)</name>
        <dbReference type="ChEBI" id="CHEBI:29033"/>
    </cofactor>
</comment>
<keyword evidence="7" id="KW-1185">Reference proteome</keyword>